<protein>
    <submittedName>
        <fullName evidence="3">DUF305 domain-containing protein</fullName>
    </submittedName>
</protein>
<evidence type="ECO:0000259" key="2">
    <source>
        <dbReference type="Pfam" id="PF03713"/>
    </source>
</evidence>
<organism evidence="3 4">
    <name type="scientific">Tabrizicola soli</name>
    <dbReference type="NCBI Taxonomy" id="2185115"/>
    <lineage>
        <taxon>Bacteria</taxon>
        <taxon>Pseudomonadati</taxon>
        <taxon>Pseudomonadota</taxon>
        <taxon>Alphaproteobacteria</taxon>
        <taxon>Rhodobacterales</taxon>
        <taxon>Paracoccaceae</taxon>
        <taxon>Tabrizicola</taxon>
    </lineage>
</organism>
<evidence type="ECO:0000313" key="4">
    <source>
        <dbReference type="Proteomes" id="UP001595445"/>
    </source>
</evidence>
<gene>
    <name evidence="3" type="ORF">ACFOD6_08850</name>
</gene>
<dbReference type="InterPro" id="IPR005183">
    <property type="entry name" value="DUF305_CopM-like"/>
</dbReference>
<feature type="chain" id="PRO_5045691139" evidence="1">
    <location>
        <begin position="23"/>
        <end position="133"/>
    </location>
</feature>
<accession>A0ABV7DUT9</accession>
<proteinExistence type="predicted"/>
<keyword evidence="4" id="KW-1185">Reference proteome</keyword>
<reference evidence="4" key="1">
    <citation type="journal article" date="2019" name="Int. J. Syst. Evol. Microbiol.">
        <title>The Global Catalogue of Microorganisms (GCM) 10K type strain sequencing project: providing services to taxonomists for standard genome sequencing and annotation.</title>
        <authorList>
            <consortium name="The Broad Institute Genomics Platform"/>
            <consortium name="The Broad Institute Genome Sequencing Center for Infectious Disease"/>
            <person name="Wu L."/>
            <person name="Ma J."/>
        </authorList>
    </citation>
    <scope>NUCLEOTIDE SEQUENCE [LARGE SCALE GENOMIC DNA]</scope>
    <source>
        <strain evidence="4">KCTC 62102</strain>
    </source>
</reference>
<name>A0ABV7DUT9_9RHOB</name>
<dbReference type="PANTHER" id="PTHR36933:SF1">
    <property type="entry name" value="SLL0788 PROTEIN"/>
    <property type="match status" value="1"/>
</dbReference>
<dbReference type="InterPro" id="IPR012347">
    <property type="entry name" value="Ferritin-like"/>
</dbReference>
<feature type="domain" description="DUF305" evidence="2">
    <location>
        <begin position="34"/>
        <end position="128"/>
    </location>
</feature>
<dbReference type="Pfam" id="PF03713">
    <property type="entry name" value="DUF305"/>
    <property type="match status" value="1"/>
</dbReference>
<sequence>MNRLSPIFITGALVVAAGLAFAQSRATGGQAETGHDMAGHDMSAAATPDTPSTRAYAEAMARMGSAMSMDFTGDADVDFMRGMIPHHRGAIDMAKVALEFGKDPEVRQLAEEVIRAQEAEIAMMQAWLARRGQ</sequence>
<dbReference type="Gene3D" id="1.20.1260.10">
    <property type="match status" value="1"/>
</dbReference>
<keyword evidence="1" id="KW-0732">Signal</keyword>
<dbReference type="PANTHER" id="PTHR36933">
    <property type="entry name" value="SLL0788 PROTEIN"/>
    <property type="match status" value="1"/>
</dbReference>
<evidence type="ECO:0000256" key="1">
    <source>
        <dbReference type="SAM" id="SignalP"/>
    </source>
</evidence>
<comment type="caution">
    <text evidence="3">The sequence shown here is derived from an EMBL/GenBank/DDBJ whole genome shotgun (WGS) entry which is preliminary data.</text>
</comment>
<evidence type="ECO:0000313" key="3">
    <source>
        <dbReference type="EMBL" id="MFC3086155.1"/>
    </source>
</evidence>
<dbReference type="EMBL" id="JBHRSM010000015">
    <property type="protein sequence ID" value="MFC3086155.1"/>
    <property type="molecule type" value="Genomic_DNA"/>
</dbReference>
<dbReference type="Proteomes" id="UP001595445">
    <property type="component" value="Unassembled WGS sequence"/>
</dbReference>
<feature type="signal peptide" evidence="1">
    <location>
        <begin position="1"/>
        <end position="22"/>
    </location>
</feature>
<dbReference type="RefSeq" id="WP_197645510.1">
    <property type="nucleotide sequence ID" value="NZ_JAEACP010000014.1"/>
</dbReference>